<dbReference type="EMBL" id="VCQU01000006">
    <property type="protein sequence ID" value="NMN97080.1"/>
    <property type="molecule type" value="Genomic_DNA"/>
</dbReference>
<comment type="caution">
    <text evidence="2">The sequence shown here is derived from an EMBL/GenBank/DDBJ whole genome shotgun (WGS) entry which is preliminary data.</text>
</comment>
<dbReference type="InterPro" id="IPR002925">
    <property type="entry name" value="Dienelactn_hydro"/>
</dbReference>
<accession>A0A848KLD8</accession>
<evidence type="ECO:0000259" key="1">
    <source>
        <dbReference type="Pfam" id="PF01738"/>
    </source>
</evidence>
<gene>
    <name evidence="2" type="ORF">FGL95_18735</name>
</gene>
<dbReference type="Pfam" id="PF01738">
    <property type="entry name" value="DLH"/>
    <property type="match status" value="1"/>
</dbReference>
<feature type="domain" description="Dienelactone hydrolase" evidence="1">
    <location>
        <begin position="13"/>
        <end position="228"/>
    </location>
</feature>
<sequence length="233" mass="25352">MADIEVETAKDRIEARLEIPTGDGPWPGVVVVHDMTAFNQDIKNITRKIADNGYIALAPNLYSRGGPVLCVRRVITDLFAHKGRAIDDIVAARETLAAREDCTGSIGIVGFCMGGGFALVMASQGFDASAPFYPSLLQDYNKVVDDDACPIVASFGKRDPILQGRGPKLEKTLERKGIPHDVKVYDGVGHSFANELPAQPLLRITGFGYGAEQSDDAWRRVFGFFDTHLTPQT</sequence>
<reference evidence="2 3" key="1">
    <citation type="submission" date="2019-05" db="EMBL/GenBank/DDBJ databases">
        <authorList>
            <person name="Lee S.D."/>
        </authorList>
    </citation>
    <scope>NUCLEOTIDE SEQUENCE [LARGE SCALE GENOMIC DNA]</scope>
    <source>
        <strain evidence="2 3">YC2-7</strain>
    </source>
</reference>
<dbReference type="Proteomes" id="UP000535543">
    <property type="component" value="Unassembled WGS sequence"/>
</dbReference>
<dbReference type="Gene3D" id="3.40.50.1820">
    <property type="entry name" value="alpha/beta hydrolase"/>
    <property type="match status" value="1"/>
</dbReference>
<dbReference type="InterPro" id="IPR051049">
    <property type="entry name" value="Dienelactone_hydrolase-like"/>
</dbReference>
<evidence type="ECO:0000313" key="3">
    <source>
        <dbReference type="Proteomes" id="UP000535543"/>
    </source>
</evidence>
<dbReference type="AlphaFoldDB" id="A0A848KLD8"/>
<organism evidence="2 3">
    <name type="scientific">Antrihabitans stalactiti</name>
    <dbReference type="NCBI Taxonomy" id="2584121"/>
    <lineage>
        <taxon>Bacteria</taxon>
        <taxon>Bacillati</taxon>
        <taxon>Actinomycetota</taxon>
        <taxon>Actinomycetes</taxon>
        <taxon>Mycobacteriales</taxon>
        <taxon>Nocardiaceae</taxon>
        <taxon>Antrihabitans</taxon>
    </lineage>
</organism>
<dbReference type="RefSeq" id="WP_169589629.1">
    <property type="nucleotide sequence ID" value="NZ_VCQU01000006.1"/>
</dbReference>
<keyword evidence="2" id="KW-0378">Hydrolase</keyword>
<keyword evidence="3" id="KW-1185">Reference proteome</keyword>
<reference evidence="2 3" key="2">
    <citation type="submission" date="2020-06" db="EMBL/GenBank/DDBJ databases">
        <title>Antribacter stalactiti gen. nov., sp. nov., a new member of the family Nacardiaceae isolated from a cave.</title>
        <authorList>
            <person name="Kim I.S."/>
        </authorList>
    </citation>
    <scope>NUCLEOTIDE SEQUENCE [LARGE SCALE GENOMIC DNA]</scope>
    <source>
        <strain evidence="2 3">YC2-7</strain>
    </source>
</reference>
<dbReference type="PANTHER" id="PTHR46623">
    <property type="entry name" value="CARBOXYMETHYLENEBUTENOLIDASE-RELATED"/>
    <property type="match status" value="1"/>
</dbReference>
<protein>
    <submittedName>
        <fullName evidence="2">Dienelactone hydrolase family protein</fullName>
    </submittedName>
</protein>
<dbReference type="InterPro" id="IPR029058">
    <property type="entry name" value="AB_hydrolase_fold"/>
</dbReference>
<dbReference type="GO" id="GO:0016787">
    <property type="term" value="F:hydrolase activity"/>
    <property type="evidence" value="ECO:0007669"/>
    <property type="project" value="UniProtKB-KW"/>
</dbReference>
<evidence type="ECO:0000313" key="2">
    <source>
        <dbReference type="EMBL" id="NMN97080.1"/>
    </source>
</evidence>
<proteinExistence type="predicted"/>
<dbReference type="SUPFAM" id="SSF53474">
    <property type="entry name" value="alpha/beta-Hydrolases"/>
    <property type="match status" value="1"/>
</dbReference>
<dbReference type="PANTHER" id="PTHR46623:SF6">
    <property type="entry name" value="ALPHA_BETA-HYDROLASES SUPERFAMILY PROTEIN"/>
    <property type="match status" value="1"/>
</dbReference>
<name>A0A848KLD8_9NOCA</name>